<gene>
    <name evidence="3" type="ORF">DYBT9275_05994</name>
</gene>
<feature type="compositionally biased region" description="Basic and acidic residues" evidence="1">
    <location>
        <begin position="117"/>
        <end position="128"/>
    </location>
</feature>
<proteinExistence type="predicted"/>
<dbReference type="AlphaFoldDB" id="A0A916NEA4"/>
<evidence type="ECO:0000313" key="4">
    <source>
        <dbReference type="Proteomes" id="UP000680038"/>
    </source>
</evidence>
<dbReference type="Proteomes" id="UP000680038">
    <property type="component" value="Unassembled WGS sequence"/>
</dbReference>
<feature type="region of interest" description="Disordered" evidence="1">
    <location>
        <begin position="83"/>
        <end position="147"/>
    </location>
</feature>
<comment type="caution">
    <text evidence="3">The sequence shown here is derived from an EMBL/GenBank/DDBJ whole genome shotgun (WGS) entry which is preliminary data.</text>
</comment>
<feature type="compositionally biased region" description="Basic and acidic residues" evidence="1">
    <location>
        <begin position="90"/>
        <end position="108"/>
    </location>
</feature>
<protein>
    <recommendedName>
        <fullName evidence="5">Outer membrane protein beta-barrel domain-containing protein</fullName>
    </recommendedName>
</protein>
<evidence type="ECO:0008006" key="5">
    <source>
        <dbReference type="Google" id="ProtNLM"/>
    </source>
</evidence>
<keyword evidence="4" id="KW-1185">Reference proteome</keyword>
<keyword evidence="2" id="KW-0472">Membrane</keyword>
<name>A0A916NEA4_9BACT</name>
<evidence type="ECO:0000313" key="3">
    <source>
        <dbReference type="EMBL" id="CAG5018403.1"/>
    </source>
</evidence>
<evidence type="ECO:0000256" key="1">
    <source>
        <dbReference type="SAM" id="MobiDB-lite"/>
    </source>
</evidence>
<dbReference type="EMBL" id="CAJRAF010000004">
    <property type="protein sequence ID" value="CAG5018403.1"/>
    <property type="molecule type" value="Genomic_DNA"/>
</dbReference>
<evidence type="ECO:0000256" key="2">
    <source>
        <dbReference type="SAM" id="Phobius"/>
    </source>
</evidence>
<organism evidence="3 4">
    <name type="scientific">Dyadobacter helix</name>
    <dbReference type="NCBI Taxonomy" id="2822344"/>
    <lineage>
        <taxon>Bacteria</taxon>
        <taxon>Pseudomonadati</taxon>
        <taxon>Bacteroidota</taxon>
        <taxon>Cytophagia</taxon>
        <taxon>Cytophagales</taxon>
        <taxon>Spirosomataceae</taxon>
        <taxon>Dyadobacter</taxon>
    </lineage>
</organism>
<keyword evidence="2" id="KW-0812">Transmembrane</keyword>
<feature type="compositionally biased region" description="Polar residues" evidence="1">
    <location>
        <begin position="136"/>
        <end position="145"/>
    </location>
</feature>
<accession>A0A916NEA4</accession>
<sequence>MSDQEPIDSDMISRLREYATSYQPDAWEDFEKFRAEKKRERRPLFYWMRIAAGLMLLIGIGLGTKRLLSGNKRTKALTGGKEVIGSRDPVAGREKKLPVSDGLHRKDGGGAPGRNIAESKHVRTRENDNPGGLSPKSGNRFSLQRNRGLGENTAKEDYLWLNIDEDIEKSGMAETASRATFLVPEPARFYTVNFHKLYVGGIPQELNDGIRTVRAIRYGIGLAQQSNHAAETQLKINYALGGMMDLPVGPHLDFSTGIYVGRQSLDIKPGITPLAGGIPQLQRAQHHWLNLEMPLHLRYGIGSFGMLGIVATGGISLQGSVGQIADYTYKNQRVITTVTETEGGPVVVSTQTVEDISSVTDQTRKGRWSFGTALYLGLGISYPLQNNRLALEPFFRYPMGSVTADKLRFTSFGLQLRWSGGTSKKAAR</sequence>
<reference evidence="3" key="1">
    <citation type="submission" date="2021-04" db="EMBL/GenBank/DDBJ databases">
        <authorList>
            <person name="Rodrigo-Torres L."/>
            <person name="Arahal R. D."/>
            <person name="Lucena T."/>
        </authorList>
    </citation>
    <scope>NUCLEOTIDE SEQUENCE</scope>
    <source>
        <strain evidence="3">CECT 9275</strain>
    </source>
</reference>
<feature type="transmembrane region" description="Helical" evidence="2">
    <location>
        <begin position="44"/>
        <end position="63"/>
    </location>
</feature>
<dbReference type="RefSeq" id="WP_215242300.1">
    <property type="nucleotide sequence ID" value="NZ_CAJRAF010000004.1"/>
</dbReference>
<keyword evidence="2" id="KW-1133">Transmembrane helix</keyword>